<organism evidence="2 3">
    <name type="scientific">Candidatus Ozemobacter sibiricus</name>
    <dbReference type="NCBI Taxonomy" id="2268124"/>
    <lineage>
        <taxon>Bacteria</taxon>
        <taxon>Candidatus Ozemobacteria</taxon>
        <taxon>Candidatus Ozemobacterales</taxon>
        <taxon>Candidatus Ozemobacteraceae</taxon>
        <taxon>Candidatus Ozemobacter</taxon>
    </lineage>
</organism>
<dbReference type="Proteomes" id="UP000252355">
    <property type="component" value="Unassembled WGS sequence"/>
</dbReference>
<dbReference type="GO" id="GO:0006777">
    <property type="term" value="P:Mo-molybdopterin cofactor biosynthetic process"/>
    <property type="evidence" value="ECO:0007669"/>
    <property type="project" value="InterPro"/>
</dbReference>
<evidence type="ECO:0000313" key="3">
    <source>
        <dbReference type="Proteomes" id="UP000252355"/>
    </source>
</evidence>
<reference evidence="2 3" key="1">
    <citation type="submission" date="2018-05" db="EMBL/GenBank/DDBJ databases">
        <title>A metagenomic window into the 2 km-deep terrestrial subsurface aquifer revealed taxonomically and functionally diverse microbial community comprising novel uncultured bacterial lineages.</title>
        <authorList>
            <person name="Kadnikov V.V."/>
            <person name="Mardanov A.V."/>
            <person name="Beletsky A.V."/>
            <person name="Banks D."/>
            <person name="Pimenov N.V."/>
            <person name="Frank Y.A."/>
            <person name="Karnachuk O.V."/>
            <person name="Ravin N.V."/>
        </authorList>
    </citation>
    <scope>NUCLEOTIDE SEQUENCE [LARGE SCALE GENOMIC DNA]</scope>
    <source>
        <strain evidence="2">BY5</strain>
    </source>
</reference>
<protein>
    <submittedName>
        <fullName evidence="2">Molybdopterin-guanine dinucleotide biosynthesis protein MobB</fullName>
    </submittedName>
</protein>
<dbReference type="PANTHER" id="PTHR40072:SF1">
    <property type="entry name" value="MOLYBDOPTERIN-GUANINE DINUCLEOTIDE BIOSYNTHESIS ADAPTER PROTEIN"/>
    <property type="match status" value="1"/>
</dbReference>
<dbReference type="InterPro" id="IPR027417">
    <property type="entry name" value="P-loop_NTPase"/>
</dbReference>
<dbReference type="InterPro" id="IPR004435">
    <property type="entry name" value="MobB_dom"/>
</dbReference>
<dbReference type="PROSITE" id="PS51062">
    <property type="entry name" value="RUNT"/>
    <property type="match status" value="1"/>
</dbReference>
<dbReference type="GO" id="GO:0005525">
    <property type="term" value="F:GTP binding"/>
    <property type="evidence" value="ECO:0007669"/>
    <property type="project" value="InterPro"/>
</dbReference>
<dbReference type="InterPro" id="IPR013524">
    <property type="entry name" value="Runt_dom"/>
</dbReference>
<dbReference type="GO" id="GO:0003677">
    <property type="term" value="F:DNA binding"/>
    <property type="evidence" value="ECO:0007669"/>
    <property type="project" value="InterPro"/>
</dbReference>
<dbReference type="EMBL" id="QOQW01000020">
    <property type="protein sequence ID" value="RCK78635.1"/>
    <property type="molecule type" value="Genomic_DNA"/>
</dbReference>
<dbReference type="AlphaFoldDB" id="A0A367ZKJ9"/>
<sequence>MVPIIRILGRSGSGKTTFIEAFVRACPSLSVVVVKHSRTTMDPPTPMKDTARHFAAGAVASLGLSPGYAELLVRPEQAIPFERALAALGWLLQRPPDLVLIEGARDRDLPTILLGPLPPRATRGTILLRLPARPVFDRRLAEMVLAEVMALKARVALNAEA</sequence>
<evidence type="ECO:0000313" key="2">
    <source>
        <dbReference type="EMBL" id="RCK78635.1"/>
    </source>
</evidence>
<proteinExistence type="predicted"/>
<gene>
    <name evidence="2" type="ORF">OZSIB_1162</name>
</gene>
<name>A0A367ZKJ9_9BACT</name>
<evidence type="ECO:0000259" key="1">
    <source>
        <dbReference type="PROSITE" id="PS51062"/>
    </source>
</evidence>
<dbReference type="Pfam" id="PF03205">
    <property type="entry name" value="MobB"/>
    <property type="match status" value="1"/>
</dbReference>
<dbReference type="SUPFAM" id="SSF52540">
    <property type="entry name" value="P-loop containing nucleoside triphosphate hydrolases"/>
    <property type="match status" value="1"/>
</dbReference>
<comment type="caution">
    <text evidence="2">The sequence shown here is derived from an EMBL/GenBank/DDBJ whole genome shotgun (WGS) entry which is preliminary data.</text>
</comment>
<dbReference type="InterPro" id="IPR052539">
    <property type="entry name" value="MGD_biosynthesis_adapter"/>
</dbReference>
<dbReference type="Gene3D" id="3.40.50.300">
    <property type="entry name" value="P-loop containing nucleotide triphosphate hydrolases"/>
    <property type="match status" value="1"/>
</dbReference>
<accession>A0A367ZKJ9</accession>
<feature type="domain" description="Runt" evidence="1">
    <location>
        <begin position="1"/>
        <end position="49"/>
    </location>
</feature>
<dbReference type="GO" id="GO:0003700">
    <property type="term" value="F:DNA-binding transcription factor activity"/>
    <property type="evidence" value="ECO:0007669"/>
    <property type="project" value="InterPro"/>
</dbReference>
<dbReference type="PANTHER" id="PTHR40072">
    <property type="entry name" value="MOLYBDOPTERIN-GUANINE DINUCLEOTIDE BIOSYNTHESIS ADAPTER PROTEIN-RELATED"/>
    <property type="match status" value="1"/>
</dbReference>